<evidence type="ECO:0000313" key="3">
    <source>
        <dbReference type="Proteomes" id="UP000887159"/>
    </source>
</evidence>
<organism evidence="2 3">
    <name type="scientific">Trichonephila clavipes</name>
    <name type="common">Golden silk orbweaver</name>
    <name type="synonym">Nephila clavipes</name>
    <dbReference type="NCBI Taxonomy" id="2585209"/>
    <lineage>
        <taxon>Eukaryota</taxon>
        <taxon>Metazoa</taxon>
        <taxon>Ecdysozoa</taxon>
        <taxon>Arthropoda</taxon>
        <taxon>Chelicerata</taxon>
        <taxon>Arachnida</taxon>
        <taxon>Araneae</taxon>
        <taxon>Araneomorphae</taxon>
        <taxon>Entelegynae</taxon>
        <taxon>Araneoidea</taxon>
        <taxon>Nephilidae</taxon>
        <taxon>Trichonephila</taxon>
    </lineage>
</organism>
<reference evidence="2" key="1">
    <citation type="submission" date="2020-08" db="EMBL/GenBank/DDBJ databases">
        <title>Multicomponent nature underlies the extraordinary mechanical properties of spider dragline silk.</title>
        <authorList>
            <person name="Kono N."/>
            <person name="Nakamura H."/>
            <person name="Mori M."/>
            <person name="Yoshida Y."/>
            <person name="Ohtoshi R."/>
            <person name="Malay A.D."/>
            <person name="Moran D.A.P."/>
            <person name="Tomita M."/>
            <person name="Numata K."/>
            <person name="Arakawa K."/>
        </authorList>
    </citation>
    <scope>NUCLEOTIDE SEQUENCE</scope>
</reference>
<keyword evidence="3" id="KW-1185">Reference proteome</keyword>
<gene>
    <name evidence="2" type="ORF">TNCV_2068631</name>
</gene>
<proteinExistence type="predicted"/>
<protein>
    <submittedName>
        <fullName evidence="2">Uncharacterized protein</fullName>
    </submittedName>
</protein>
<dbReference type="AlphaFoldDB" id="A0A8X7BE83"/>
<feature type="region of interest" description="Disordered" evidence="1">
    <location>
        <begin position="30"/>
        <end position="68"/>
    </location>
</feature>
<comment type="caution">
    <text evidence="2">The sequence shown here is derived from an EMBL/GenBank/DDBJ whole genome shotgun (WGS) entry which is preliminary data.</text>
</comment>
<sequence length="68" mass="7504">MTVCKCIVPLWQGDTLNSRRAASPLVWLVEGEERNRRPQKPSSQDDELSSSSPVPGSKLRGPSQKALE</sequence>
<dbReference type="Proteomes" id="UP000887159">
    <property type="component" value="Unassembled WGS sequence"/>
</dbReference>
<dbReference type="EMBL" id="BMAU01021379">
    <property type="protein sequence ID" value="GFY27242.1"/>
    <property type="molecule type" value="Genomic_DNA"/>
</dbReference>
<name>A0A8X7BE83_TRICX</name>
<evidence type="ECO:0000313" key="2">
    <source>
        <dbReference type="EMBL" id="GFY27242.1"/>
    </source>
</evidence>
<accession>A0A8X7BE83</accession>
<evidence type="ECO:0000256" key="1">
    <source>
        <dbReference type="SAM" id="MobiDB-lite"/>
    </source>
</evidence>